<dbReference type="EMBL" id="SOZE01000035">
    <property type="protein sequence ID" value="TFF34014.1"/>
    <property type="molecule type" value="Genomic_DNA"/>
</dbReference>
<dbReference type="RefSeq" id="WP_133235515.1">
    <property type="nucleotide sequence ID" value="NZ_SOZE01000035.1"/>
</dbReference>
<dbReference type="OrthoDB" id="9816036at2"/>
<dbReference type="Pfam" id="PF08867">
    <property type="entry name" value="FRG"/>
    <property type="match status" value="1"/>
</dbReference>
<evidence type="ECO:0000259" key="2">
    <source>
        <dbReference type="SMART" id="SM00901"/>
    </source>
</evidence>
<gene>
    <name evidence="3" type="ORF">E2R66_23255</name>
</gene>
<organism evidence="3 4">
    <name type="scientific">Mucilaginibacter psychrotolerans</name>
    <dbReference type="NCBI Taxonomy" id="1524096"/>
    <lineage>
        <taxon>Bacteria</taxon>
        <taxon>Pseudomonadati</taxon>
        <taxon>Bacteroidota</taxon>
        <taxon>Sphingobacteriia</taxon>
        <taxon>Sphingobacteriales</taxon>
        <taxon>Sphingobacteriaceae</taxon>
        <taxon>Mucilaginibacter</taxon>
    </lineage>
</organism>
<name>A0A4Y8S6J8_9SPHI</name>
<proteinExistence type="predicted"/>
<dbReference type="AlphaFoldDB" id="A0A4Y8S6J8"/>
<keyword evidence="1" id="KW-1133">Transmembrane helix</keyword>
<keyword evidence="1" id="KW-0812">Transmembrane</keyword>
<evidence type="ECO:0000313" key="3">
    <source>
        <dbReference type="EMBL" id="TFF34014.1"/>
    </source>
</evidence>
<dbReference type="InterPro" id="IPR014966">
    <property type="entry name" value="FRG-dom"/>
</dbReference>
<comment type="caution">
    <text evidence="3">The sequence shown here is derived from an EMBL/GenBank/DDBJ whole genome shotgun (WGS) entry which is preliminary data.</text>
</comment>
<sequence length="125" mass="14838">MHSIKFKNWEEAKLNLVKKLLASSGKSSIHSFLFRGQANSTWKLLSSFDRMERDKSKYDILLKNFQEICQTYNYKDELFPRQDTELIAAYAQHYGLPTRLLDWTTSPYFAAFFCIFYCIINKNKK</sequence>
<keyword evidence="1" id="KW-0472">Membrane</keyword>
<protein>
    <submittedName>
        <fullName evidence="3">FRG domain-containing protein</fullName>
    </submittedName>
</protein>
<feature type="domain" description="FRG" evidence="2">
    <location>
        <begin position="28"/>
        <end position="120"/>
    </location>
</feature>
<dbReference type="SMART" id="SM00901">
    <property type="entry name" value="FRG"/>
    <property type="match status" value="1"/>
</dbReference>
<dbReference type="Proteomes" id="UP000297540">
    <property type="component" value="Unassembled WGS sequence"/>
</dbReference>
<evidence type="ECO:0000313" key="4">
    <source>
        <dbReference type="Proteomes" id="UP000297540"/>
    </source>
</evidence>
<reference evidence="3 4" key="1">
    <citation type="journal article" date="2017" name="Int. J. Syst. Evol. Microbiol.">
        <title>Mucilaginibacterpsychrotolerans sp. nov., isolated from peatlands.</title>
        <authorList>
            <person name="Deng Y."/>
            <person name="Shen L."/>
            <person name="Xu B."/>
            <person name="Liu Y."/>
            <person name="Gu Z."/>
            <person name="Liu H."/>
            <person name="Zhou Y."/>
        </authorList>
    </citation>
    <scope>NUCLEOTIDE SEQUENCE [LARGE SCALE GENOMIC DNA]</scope>
    <source>
        <strain evidence="3 4">NH7-4</strain>
    </source>
</reference>
<accession>A0A4Y8S6J8</accession>
<feature type="transmembrane region" description="Helical" evidence="1">
    <location>
        <begin position="100"/>
        <end position="120"/>
    </location>
</feature>
<evidence type="ECO:0000256" key="1">
    <source>
        <dbReference type="SAM" id="Phobius"/>
    </source>
</evidence>
<keyword evidence="4" id="KW-1185">Reference proteome</keyword>